<gene>
    <name evidence="1" type="ORF">ENN70_01905</name>
</gene>
<name>A0A7C2SDL3_ARCFL</name>
<organism evidence="1">
    <name type="scientific">Archaeoglobus fulgidus</name>
    <dbReference type="NCBI Taxonomy" id="2234"/>
    <lineage>
        <taxon>Archaea</taxon>
        <taxon>Methanobacteriati</taxon>
        <taxon>Methanobacteriota</taxon>
        <taxon>Archaeoglobi</taxon>
        <taxon>Archaeoglobales</taxon>
        <taxon>Archaeoglobaceae</taxon>
        <taxon>Archaeoglobus</taxon>
    </lineage>
</organism>
<reference evidence="1" key="1">
    <citation type="journal article" date="2020" name="mSystems">
        <title>Genome- and Community-Level Interaction Insights into Carbon Utilization and Element Cycling Functions of Hydrothermarchaeota in Hydrothermal Sediment.</title>
        <authorList>
            <person name="Zhou Z."/>
            <person name="Liu Y."/>
            <person name="Xu W."/>
            <person name="Pan J."/>
            <person name="Luo Z.H."/>
            <person name="Li M."/>
        </authorList>
    </citation>
    <scope>NUCLEOTIDE SEQUENCE [LARGE SCALE GENOMIC DNA]</scope>
    <source>
        <strain evidence="1">SpSt-12</strain>
    </source>
</reference>
<dbReference type="EMBL" id="DSCQ01000025">
    <property type="protein sequence ID" value="HET20863.1"/>
    <property type="molecule type" value="Genomic_DNA"/>
</dbReference>
<proteinExistence type="predicted"/>
<evidence type="ECO:0000313" key="1">
    <source>
        <dbReference type="EMBL" id="HET20863.1"/>
    </source>
</evidence>
<dbReference type="AlphaFoldDB" id="A0A7C2SDL3"/>
<accession>A0A7C2SDL3</accession>
<sequence length="83" mass="9418">MVSSQWIDLALSPIIESTPDKSVPDKILIELAKFLNKSNLEIQRITKDKDILIEASNRKKTVRARISLRQDGFKVLSIKLNKG</sequence>
<protein>
    <submittedName>
        <fullName evidence="1">Uncharacterized protein</fullName>
    </submittedName>
</protein>
<comment type="caution">
    <text evidence="1">The sequence shown here is derived from an EMBL/GenBank/DDBJ whole genome shotgun (WGS) entry which is preliminary data.</text>
</comment>